<keyword evidence="3" id="KW-0813">Transport</keyword>
<feature type="transmembrane region" description="Helical" evidence="7">
    <location>
        <begin position="271"/>
        <end position="291"/>
    </location>
</feature>
<feature type="transmembrane region" description="Helical" evidence="7">
    <location>
        <begin position="389"/>
        <end position="406"/>
    </location>
</feature>
<dbReference type="PRINTS" id="PR01035">
    <property type="entry name" value="TCRTETA"/>
</dbReference>
<feature type="transmembrane region" description="Helical" evidence="7">
    <location>
        <begin position="54"/>
        <end position="75"/>
    </location>
</feature>
<keyword evidence="5 7" id="KW-1133">Transmembrane helix</keyword>
<feature type="domain" description="Major facilitator superfamily (MFS) profile" evidence="8">
    <location>
        <begin position="8"/>
        <end position="410"/>
    </location>
</feature>
<protein>
    <recommendedName>
        <fullName evidence="8">Major facilitator superfamily (MFS) profile domain-containing protein</fullName>
    </recommendedName>
</protein>
<evidence type="ECO:0000256" key="7">
    <source>
        <dbReference type="SAM" id="Phobius"/>
    </source>
</evidence>
<comment type="similarity">
    <text evidence="2">Belongs to the major facilitator superfamily. TCR/Tet family.</text>
</comment>
<dbReference type="InterPro" id="IPR011701">
    <property type="entry name" value="MFS"/>
</dbReference>
<dbReference type="InterPro" id="IPR036259">
    <property type="entry name" value="MFS_trans_sf"/>
</dbReference>
<sequence length="413" mass="45244">MHSKLKSPIFILFITIFFDLLGFGILIPVIPSLFANPNSPSYLLPVGTSTETGYILMGLILALYFVGQFFMSPILGELSDRFGRKKIILASIAGSAVSYLLFGFGIFTKSILLIFIARAVNAVTSSIISVSQATIADISHESDRTKNFGVIGAAFGMGFVVGPFLGGTLSNPAIVSWFGPTTPFWFASALACINAVSVILFLPETNHHLVHRPITATRSLRNILRAFHMRELRALFTTNFFFQAGFTFFTTFFSIFLITRYNFSQQAIGNYFAFVGIWIAISQGFLLRLVPPSVNSTYILRISLLATSIFILLQFFTGVWWELLFIAPFLSIANGFSMANIQSTISKSASRSEQGEIMGLNTSIESLARAIPPLISGFIAAVLSPSSPLLISALLIFIAWAIFILTHTTKQSA</sequence>
<keyword evidence="6 7" id="KW-0472">Membrane</keyword>
<feature type="transmembrane region" description="Helical" evidence="7">
    <location>
        <begin position="9"/>
        <end position="34"/>
    </location>
</feature>
<evidence type="ECO:0000256" key="1">
    <source>
        <dbReference type="ARBA" id="ARBA00004141"/>
    </source>
</evidence>
<accession>A0A1J4V4S1</accession>
<keyword evidence="4 7" id="KW-0812">Transmembrane</keyword>
<feature type="transmembrane region" description="Helical" evidence="7">
    <location>
        <begin position="185"/>
        <end position="202"/>
    </location>
</feature>
<dbReference type="GO" id="GO:0022857">
    <property type="term" value="F:transmembrane transporter activity"/>
    <property type="evidence" value="ECO:0007669"/>
    <property type="project" value="InterPro"/>
</dbReference>
<reference evidence="9 10" key="1">
    <citation type="journal article" date="2016" name="Environ. Microbiol.">
        <title>Genomic resolution of a cold subsurface aquifer community provides metabolic insights for novel microbes adapted to high CO concentrations.</title>
        <authorList>
            <person name="Probst A.J."/>
            <person name="Castelle C.J."/>
            <person name="Singh A."/>
            <person name="Brown C.T."/>
            <person name="Anantharaman K."/>
            <person name="Sharon I."/>
            <person name="Hug L.A."/>
            <person name="Burstein D."/>
            <person name="Emerson J.B."/>
            <person name="Thomas B.C."/>
            <person name="Banfield J.F."/>
        </authorList>
    </citation>
    <scope>NUCLEOTIDE SEQUENCE [LARGE SCALE GENOMIC DNA]</scope>
    <source>
        <strain evidence="9">CG1_02_43_90</strain>
    </source>
</reference>
<dbReference type="GO" id="GO:0016020">
    <property type="term" value="C:membrane"/>
    <property type="evidence" value="ECO:0007669"/>
    <property type="project" value="UniProtKB-SubCell"/>
</dbReference>
<evidence type="ECO:0000256" key="5">
    <source>
        <dbReference type="ARBA" id="ARBA00022989"/>
    </source>
</evidence>
<feature type="transmembrane region" description="Helical" evidence="7">
    <location>
        <begin position="87"/>
        <end position="107"/>
    </location>
</feature>
<evidence type="ECO:0000256" key="6">
    <source>
        <dbReference type="ARBA" id="ARBA00023136"/>
    </source>
</evidence>
<dbReference type="PROSITE" id="PS50850">
    <property type="entry name" value="MFS"/>
    <property type="match status" value="1"/>
</dbReference>
<evidence type="ECO:0000256" key="2">
    <source>
        <dbReference type="ARBA" id="ARBA00007520"/>
    </source>
</evidence>
<dbReference type="InterPro" id="IPR020846">
    <property type="entry name" value="MFS_dom"/>
</dbReference>
<feature type="transmembrane region" description="Helical" evidence="7">
    <location>
        <begin position="113"/>
        <end position="136"/>
    </location>
</feature>
<dbReference type="Gene3D" id="1.20.1250.20">
    <property type="entry name" value="MFS general substrate transporter like domains"/>
    <property type="match status" value="1"/>
</dbReference>
<feature type="transmembrane region" description="Helical" evidence="7">
    <location>
        <begin position="298"/>
        <end position="317"/>
    </location>
</feature>
<evidence type="ECO:0000313" key="9">
    <source>
        <dbReference type="EMBL" id="OIO30281.1"/>
    </source>
</evidence>
<comment type="caution">
    <text evidence="9">The sequence shown here is derived from an EMBL/GenBank/DDBJ whole genome shotgun (WGS) entry which is preliminary data.</text>
</comment>
<feature type="transmembrane region" description="Helical" evidence="7">
    <location>
        <begin position="148"/>
        <end position="165"/>
    </location>
</feature>
<dbReference type="PANTHER" id="PTHR23504">
    <property type="entry name" value="MAJOR FACILITATOR SUPERFAMILY DOMAIN-CONTAINING PROTEIN 10"/>
    <property type="match status" value="1"/>
</dbReference>
<dbReference type="InterPro" id="IPR005829">
    <property type="entry name" value="Sugar_transporter_CS"/>
</dbReference>
<evidence type="ECO:0000256" key="4">
    <source>
        <dbReference type="ARBA" id="ARBA00022692"/>
    </source>
</evidence>
<name>A0A1J4V4S1_9BACT</name>
<dbReference type="AlphaFoldDB" id="A0A1J4V4S1"/>
<dbReference type="Proteomes" id="UP000181992">
    <property type="component" value="Unassembled WGS sequence"/>
</dbReference>
<dbReference type="EMBL" id="MNVN01000021">
    <property type="protein sequence ID" value="OIO30281.1"/>
    <property type="molecule type" value="Genomic_DNA"/>
</dbReference>
<evidence type="ECO:0000256" key="3">
    <source>
        <dbReference type="ARBA" id="ARBA00022448"/>
    </source>
</evidence>
<proteinExistence type="inferred from homology"/>
<evidence type="ECO:0000259" key="8">
    <source>
        <dbReference type="PROSITE" id="PS50850"/>
    </source>
</evidence>
<dbReference type="PANTHER" id="PTHR23504:SF15">
    <property type="entry name" value="MAJOR FACILITATOR SUPERFAMILY (MFS) PROFILE DOMAIN-CONTAINING PROTEIN"/>
    <property type="match status" value="1"/>
</dbReference>
<gene>
    <name evidence="9" type="ORF">AUJ77_03500</name>
</gene>
<dbReference type="InterPro" id="IPR001958">
    <property type="entry name" value="Tet-R_TetA/multi-R_MdtG-like"/>
</dbReference>
<dbReference type="SUPFAM" id="SSF103473">
    <property type="entry name" value="MFS general substrate transporter"/>
    <property type="match status" value="1"/>
</dbReference>
<organism evidence="9 10">
    <name type="scientific">Candidatus Nomurabacteria bacterium CG1_02_43_90</name>
    <dbReference type="NCBI Taxonomy" id="1805281"/>
    <lineage>
        <taxon>Bacteria</taxon>
        <taxon>Candidatus Nomuraibacteriota</taxon>
    </lineage>
</organism>
<dbReference type="Pfam" id="PF07690">
    <property type="entry name" value="MFS_1"/>
    <property type="match status" value="2"/>
</dbReference>
<dbReference type="STRING" id="1805281.AUJ77_03500"/>
<evidence type="ECO:0000313" key="10">
    <source>
        <dbReference type="Proteomes" id="UP000181992"/>
    </source>
</evidence>
<comment type="subcellular location">
    <subcellularLocation>
        <location evidence="1">Membrane</location>
        <topology evidence="1">Multi-pass membrane protein</topology>
    </subcellularLocation>
</comment>
<feature type="transmembrane region" description="Helical" evidence="7">
    <location>
        <begin position="234"/>
        <end position="259"/>
    </location>
</feature>
<dbReference type="PROSITE" id="PS00216">
    <property type="entry name" value="SUGAR_TRANSPORT_1"/>
    <property type="match status" value="1"/>
</dbReference>